<reference evidence="2" key="1">
    <citation type="journal article" date="2019" name="Int. J. Syst. Evol. Microbiol.">
        <title>The Global Catalogue of Microorganisms (GCM) 10K type strain sequencing project: providing services to taxonomists for standard genome sequencing and annotation.</title>
        <authorList>
            <consortium name="The Broad Institute Genomics Platform"/>
            <consortium name="The Broad Institute Genome Sequencing Center for Infectious Disease"/>
            <person name="Wu L."/>
            <person name="Ma J."/>
        </authorList>
    </citation>
    <scope>NUCLEOTIDE SEQUENCE [LARGE SCALE GENOMIC DNA]</scope>
    <source>
        <strain evidence="2">JCM 31486</strain>
    </source>
</reference>
<organism evidence="1 2">
    <name type="scientific">Kibdelosporangium lantanae</name>
    <dbReference type="NCBI Taxonomy" id="1497396"/>
    <lineage>
        <taxon>Bacteria</taxon>
        <taxon>Bacillati</taxon>
        <taxon>Actinomycetota</taxon>
        <taxon>Actinomycetes</taxon>
        <taxon>Pseudonocardiales</taxon>
        <taxon>Pseudonocardiaceae</taxon>
        <taxon>Kibdelosporangium</taxon>
    </lineage>
</organism>
<gene>
    <name evidence="1" type="ORF">ACFQ1S_43285</name>
</gene>
<comment type="caution">
    <text evidence="1">The sequence shown here is derived from an EMBL/GenBank/DDBJ whole genome shotgun (WGS) entry which is preliminary data.</text>
</comment>
<protein>
    <submittedName>
        <fullName evidence="1">Uncharacterized protein</fullName>
    </submittedName>
</protein>
<dbReference type="EMBL" id="JBHTIS010003970">
    <property type="protein sequence ID" value="MFD1051909.1"/>
    <property type="molecule type" value="Genomic_DNA"/>
</dbReference>
<evidence type="ECO:0000313" key="1">
    <source>
        <dbReference type="EMBL" id="MFD1051909.1"/>
    </source>
</evidence>
<dbReference type="Proteomes" id="UP001597045">
    <property type="component" value="Unassembled WGS sequence"/>
</dbReference>
<proteinExistence type="predicted"/>
<dbReference type="Gene3D" id="3.20.20.70">
    <property type="entry name" value="Aldolase class I"/>
    <property type="match status" value="1"/>
</dbReference>
<evidence type="ECO:0000313" key="2">
    <source>
        <dbReference type="Proteomes" id="UP001597045"/>
    </source>
</evidence>
<name>A0ABW3MRF0_9PSEU</name>
<dbReference type="SUPFAM" id="SSF51412">
    <property type="entry name" value="Inosine monophosphate dehydrogenase (IMPDH)"/>
    <property type="match status" value="1"/>
</dbReference>
<dbReference type="InterPro" id="IPR013785">
    <property type="entry name" value="Aldolase_TIM"/>
</dbReference>
<feature type="non-terminal residue" evidence="1">
    <location>
        <position position="176"/>
    </location>
</feature>
<keyword evidence="2" id="KW-1185">Reference proteome</keyword>
<sequence>MSAAIGAMDGADTVIVDGRRSIQRPGMDNPLPIGQDGALAYPLSQSGGTASGVVQIVRRAVKTNLEAAAANPPLRLNGPFCQRNPGLRYPLAQGPMTRVSDQPAFAEAVARAGGLPFLALALMSGEQTGKLLAETAERLGDLPWGVGILGFADPALLASLSALDAVLVAHGVSDVE</sequence>
<accession>A0ABW3MRF0</accession>